<dbReference type="GO" id="GO:0008236">
    <property type="term" value="F:serine-type peptidase activity"/>
    <property type="evidence" value="ECO:0007669"/>
    <property type="project" value="UniProtKB-KW"/>
</dbReference>
<dbReference type="Gene3D" id="3.90.226.10">
    <property type="entry name" value="2-enoyl-CoA Hydratase, Chain A, domain 1"/>
    <property type="match status" value="2"/>
</dbReference>
<reference evidence="10" key="1">
    <citation type="submission" date="2021-03" db="EMBL/GenBank/DDBJ databases">
        <title>Description of Psychrosphaera ytuae sp. nov. isolated from deep sea sediment of South China Sea.</title>
        <authorList>
            <person name="Zhang J."/>
            <person name="Xu X.-D."/>
        </authorList>
    </citation>
    <scope>NUCLEOTIDE SEQUENCE</scope>
    <source>
        <strain evidence="10">MTZ26</strain>
    </source>
</reference>
<evidence type="ECO:0000256" key="8">
    <source>
        <dbReference type="SAM" id="Phobius"/>
    </source>
</evidence>
<comment type="subcellular location">
    <subcellularLocation>
        <location evidence="1">Membrane</location>
    </subcellularLocation>
</comment>
<dbReference type="CDD" id="cd07023">
    <property type="entry name" value="S49_Sppa_N_C"/>
    <property type="match status" value="1"/>
</dbReference>
<dbReference type="SUPFAM" id="SSF52096">
    <property type="entry name" value="ClpP/crotonase"/>
    <property type="match status" value="2"/>
</dbReference>
<dbReference type="Pfam" id="PF01343">
    <property type="entry name" value="Peptidase_S49"/>
    <property type="match status" value="2"/>
</dbReference>
<gene>
    <name evidence="10" type="primary">sppA</name>
    <name evidence="10" type="ORF">J1N51_02380</name>
</gene>
<organism evidence="10 11">
    <name type="scientific">Psychrosphaera ytuae</name>
    <dbReference type="NCBI Taxonomy" id="2820710"/>
    <lineage>
        <taxon>Bacteria</taxon>
        <taxon>Pseudomonadati</taxon>
        <taxon>Pseudomonadota</taxon>
        <taxon>Gammaproteobacteria</taxon>
        <taxon>Alteromonadales</taxon>
        <taxon>Pseudoalteromonadaceae</taxon>
        <taxon>Psychrosphaera</taxon>
    </lineage>
</organism>
<dbReference type="Gene3D" id="6.20.330.10">
    <property type="match status" value="1"/>
</dbReference>
<evidence type="ECO:0000256" key="6">
    <source>
        <dbReference type="ARBA" id="ARBA00023136"/>
    </source>
</evidence>
<dbReference type="RefSeq" id="WP_208832408.1">
    <property type="nucleotide sequence ID" value="NZ_CP072110.1"/>
</dbReference>
<name>A0A975DCE1_9GAMM</name>
<dbReference type="InterPro" id="IPR004635">
    <property type="entry name" value="Pept_S49_SppA"/>
</dbReference>
<sequence>MSSEISRNKNWFFDILKACWGVLNFTRKAILNLIFIVLAVLIIGALSFEQKEKPIIFADNSVLELKLVGEIVEEKRFVDPYSEILNDAIGSSSDNPEILITDILNAIDAAAEDDKIVLLHLNLHGLFNSSMTHLQEIGIALKRFKETSGKPIIAYGDYYTQAQYYLAAHADEVVMNPMGSVILEGFGRYQMYYKDALESLKITSHVFRVGTFKSAVEPYLRNDMSDAAKEANEQWLGVLWDQYKSDVSALRNLSEDSFDESLDSLLSKFKAAGGDFSQYALNSKLIDAVMTHQEFDAFVQQKVEQKEPNYIALSDYLDYVDQTIQPIVKDKVAIVVASGTIYDGVRKPGEIGGHSTAELLKMAREDDAVKAVVLRVNSPGGSAFASEIIRNEVLALKQAGKPVIASMSGVAASGGYWISASADEIWASPTTITGSIGIFGMFMTYEKSLQHLGLSTDGVGTTELAGYGPTQALPAKLGDIIQLSIEQGYREFINLVSTERGMTPKAVDQIAQGRVWSGQTAKELGLVDHLGYYDDAILAAAQRAELEDYEIIQITKPMKGFDKIIQELLGLAKVNLGYEPTPSTNQKVMSALKSVLKDTTRWIEFNDPRHMYVYCVQCDIAN</sequence>
<dbReference type="NCBIfam" id="TIGR00706">
    <property type="entry name" value="SppA_dom"/>
    <property type="match status" value="1"/>
</dbReference>
<dbReference type="CDD" id="cd07018">
    <property type="entry name" value="S49_SppA_67K_type"/>
    <property type="match status" value="1"/>
</dbReference>
<keyword evidence="6 8" id="KW-0472">Membrane</keyword>
<dbReference type="Proteomes" id="UP000682739">
    <property type="component" value="Chromosome"/>
</dbReference>
<protein>
    <submittedName>
        <fullName evidence="10">Signal peptide peptidase SppA</fullName>
    </submittedName>
</protein>
<feature type="domain" description="Peptidase S49" evidence="9">
    <location>
        <begin position="396"/>
        <end position="546"/>
    </location>
</feature>
<evidence type="ECO:0000313" key="11">
    <source>
        <dbReference type="Proteomes" id="UP000682739"/>
    </source>
</evidence>
<dbReference type="GO" id="GO:0016020">
    <property type="term" value="C:membrane"/>
    <property type="evidence" value="ECO:0007669"/>
    <property type="project" value="UniProtKB-SubCell"/>
</dbReference>
<feature type="transmembrane region" description="Helical" evidence="8">
    <location>
        <begin position="29"/>
        <end position="48"/>
    </location>
</feature>
<dbReference type="InterPro" id="IPR047217">
    <property type="entry name" value="S49_SppA_67K_type_N"/>
</dbReference>
<evidence type="ECO:0000256" key="1">
    <source>
        <dbReference type="ARBA" id="ARBA00004370"/>
    </source>
</evidence>
<feature type="domain" description="Peptidase S49" evidence="9">
    <location>
        <begin position="147"/>
        <end position="292"/>
    </location>
</feature>
<keyword evidence="3" id="KW-0645">Protease</keyword>
<keyword evidence="5" id="KW-0720">Serine protease</keyword>
<keyword evidence="8" id="KW-1133">Transmembrane helix</keyword>
<evidence type="ECO:0000256" key="4">
    <source>
        <dbReference type="ARBA" id="ARBA00022801"/>
    </source>
</evidence>
<evidence type="ECO:0000313" key="10">
    <source>
        <dbReference type="EMBL" id="QTH64353.1"/>
    </source>
</evidence>
<evidence type="ECO:0000259" key="9">
    <source>
        <dbReference type="Pfam" id="PF01343"/>
    </source>
</evidence>
<evidence type="ECO:0000256" key="3">
    <source>
        <dbReference type="ARBA" id="ARBA00022670"/>
    </source>
</evidence>
<evidence type="ECO:0000256" key="2">
    <source>
        <dbReference type="ARBA" id="ARBA00008683"/>
    </source>
</evidence>
<dbReference type="InterPro" id="IPR002142">
    <property type="entry name" value="Peptidase_S49"/>
</dbReference>
<feature type="active site" description="Nucleophile" evidence="7">
    <location>
        <position position="413"/>
    </location>
</feature>
<dbReference type="PANTHER" id="PTHR33209">
    <property type="entry name" value="PROTEASE 4"/>
    <property type="match status" value="1"/>
</dbReference>
<dbReference type="InterPro" id="IPR004634">
    <property type="entry name" value="Pept_S49_pIV"/>
</dbReference>
<dbReference type="InterPro" id="IPR029045">
    <property type="entry name" value="ClpP/crotonase-like_dom_sf"/>
</dbReference>
<dbReference type="EMBL" id="CP072110">
    <property type="protein sequence ID" value="QTH64353.1"/>
    <property type="molecule type" value="Genomic_DNA"/>
</dbReference>
<feature type="active site" description="Proton donor/acceptor" evidence="7">
    <location>
        <position position="213"/>
    </location>
</feature>
<accession>A0A975DCE1</accession>
<evidence type="ECO:0000256" key="7">
    <source>
        <dbReference type="PIRSR" id="PIRSR001217-1"/>
    </source>
</evidence>
<proteinExistence type="inferred from homology"/>
<dbReference type="KEGG" id="psym:J1N51_02380"/>
<dbReference type="GO" id="GO:0006465">
    <property type="term" value="P:signal peptide processing"/>
    <property type="evidence" value="ECO:0007669"/>
    <property type="project" value="InterPro"/>
</dbReference>
<dbReference type="PANTHER" id="PTHR33209:SF1">
    <property type="entry name" value="PEPTIDASE S49 DOMAIN-CONTAINING PROTEIN"/>
    <property type="match status" value="1"/>
</dbReference>
<evidence type="ECO:0000256" key="5">
    <source>
        <dbReference type="ARBA" id="ARBA00022825"/>
    </source>
</evidence>
<dbReference type="AlphaFoldDB" id="A0A975DCE1"/>
<keyword evidence="11" id="KW-1185">Reference proteome</keyword>
<comment type="similarity">
    <text evidence="2">Belongs to the peptidase S49 family.</text>
</comment>
<keyword evidence="4" id="KW-0378">Hydrolase</keyword>
<dbReference type="NCBIfam" id="TIGR00705">
    <property type="entry name" value="SppA_67K"/>
    <property type="match status" value="1"/>
</dbReference>
<dbReference type="InterPro" id="IPR047272">
    <property type="entry name" value="S49_SppA_C"/>
</dbReference>
<keyword evidence="8" id="KW-0812">Transmembrane</keyword>
<dbReference type="PIRSF" id="PIRSF001217">
    <property type="entry name" value="Protease_4_SppA"/>
    <property type="match status" value="1"/>
</dbReference>